<evidence type="ECO:0000259" key="1">
    <source>
        <dbReference type="Pfam" id="PF15919"/>
    </source>
</evidence>
<feature type="domain" description="HicB-like antitoxin of toxin-antitoxin system" evidence="1">
    <location>
        <begin position="5"/>
        <end position="107"/>
    </location>
</feature>
<dbReference type="EMBL" id="LNAM01000112">
    <property type="protein sequence ID" value="KSV59653.1"/>
    <property type="molecule type" value="Genomic_DNA"/>
</dbReference>
<dbReference type="AlphaFoldDB" id="A0A0V8QGE4"/>
<dbReference type="Pfam" id="PF15919">
    <property type="entry name" value="HicB_lk_antitox"/>
    <property type="match status" value="1"/>
</dbReference>
<dbReference type="InterPro" id="IPR035069">
    <property type="entry name" value="TTHA1013/TTHA0281-like"/>
</dbReference>
<dbReference type="InterPro" id="IPR031807">
    <property type="entry name" value="HicB-like"/>
</dbReference>
<dbReference type="RefSeq" id="WP_058352183.1">
    <property type="nucleotide sequence ID" value="NZ_CABMMD010000112.1"/>
</dbReference>
<dbReference type="Gene3D" id="3.30.160.250">
    <property type="match status" value="1"/>
</dbReference>
<dbReference type="Proteomes" id="UP000054874">
    <property type="component" value="Unassembled WGS sequence"/>
</dbReference>
<evidence type="ECO:0000313" key="2">
    <source>
        <dbReference type="EMBL" id="KSV59653.1"/>
    </source>
</evidence>
<proteinExistence type="predicted"/>
<keyword evidence="3" id="KW-1185">Reference proteome</keyword>
<sequence length="133" mass="14769">MNYIYPAVFYPEDDGRFSVIFPDLNDLATYGDNLADAFAMAQEACGQYLFNSLRDGDVLPVPSSLDSVEKDDENALVNLVCVNLDEYARAYDDKAVKKTLSIPAWLNTACENLGLNYSKVLKDALIAKLQTRS</sequence>
<protein>
    <submittedName>
        <fullName evidence="2">Pilus assembly protein HicB</fullName>
    </submittedName>
</protein>
<gene>
    <name evidence="2" type="ORF">ASU35_01275</name>
</gene>
<reference evidence="2 3" key="1">
    <citation type="submission" date="2015-11" db="EMBL/GenBank/DDBJ databases">
        <title>Butyribacter intestini gen. nov., sp. nov., a butyric acid-producing bacterium of the family Lachnospiraceae isolated from the human faeces.</title>
        <authorList>
            <person name="Zou Y."/>
            <person name="Xue W."/>
            <person name="Luo G."/>
            <person name="Lv M."/>
        </authorList>
    </citation>
    <scope>NUCLEOTIDE SEQUENCE [LARGE SCALE GENOMIC DNA]</scope>
    <source>
        <strain evidence="2 3">ACET-33324</strain>
    </source>
</reference>
<organism evidence="2 3">
    <name type="scientific">Acetivibrio ethanolgignens</name>
    <dbReference type="NCBI Taxonomy" id="290052"/>
    <lineage>
        <taxon>Bacteria</taxon>
        <taxon>Bacillati</taxon>
        <taxon>Bacillota</taxon>
        <taxon>Clostridia</taxon>
        <taxon>Eubacteriales</taxon>
        <taxon>Oscillospiraceae</taxon>
        <taxon>Acetivibrio</taxon>
    </lineage>
</organism>
<dbReference type="OrthoDB" id="5419659at2"/>
<dbReference type="STRING" id="290052.ASU35_01275"/>
<evidence type="ECO:0000313" key="3">
    <source>
        <dbReference type="Proteomes" id="UP000054874"/>
    </source>
</evidence>
<name>A0A0V8QGE4_9FIRM</name>
<comment type="caution">
    <text evidence="2">The sequence shown here is derived from an EMBL/GenBank/DDBJ whole genome shotgun (WGS) entry which is preliminary data.</text>
</comment>
<dbReference type="SUPFAM" id="SSF143100">
    <property type="entry name" value="TTHA1013/TTHA0281-like"/>
    <property type="match status" value="1"/>
</dbReference>
<accession>A0A0V8QGE4</accession>